<keyword evidence="1" id="KW-0813">Transport</keyword>
<dbReference type="InterPro" id="IPR010656">
    <property type="entry name" value="DctM"/>
</dbReference>
<name>A0A557QWK6_9RHOO</name>
<dbReference type="GO" id="GO:0022857">
    <property type="term" value="F:transmembrane transporter activity"/>
    <property type="evidence" value="ECO:0007669"/>
    <property type="project" value="UniProtKB-UniRule"/>
</dbReference>
<evidence type="ECO:0000256" key="2">
    <source>
        <dbReference type="SAM" id="MobiDB-lite"/>
    </source>
</evidence>
<comment type="caution">
    <text evidence="5">The sequence shown here is derived from an EMBL/GenBank/DDBJ whole genome shotgun (WGS) entry which is preliminary data.</text>
</comment>
<feature type="transmembrane region" description="Helical" evidence="3">
    <location>
        <begin position="543"/>
        <end position="566"/>
    </location>
</feature>
<keyword evidence="3" id="KW-1133">Transmembrane helix</keyword>
<evidence type="ECO:0000259" key="4">
    <source>
        <dbReference type="Pfam" id="PF06808"/>
    </source>
</evidence>
<feature type="domain" description="TRAP C4-dicarboxylate transport system permease DctM subunit" evidence="4">
    <location>
        <begin position="162"/>
        <end position="692"/>
    </location>
</feature>
<feature type="compositionally biased region" description="Polar residues" evidence="2">
    <location>
        <begin position="1"/>
        <end position="10"/>
    </location>
</feature>
<feature type="transmembrane region" description="Helical" evidence="3">
    <location>
        <begin position="123"/>
        <end position="141"/>
    </location>
</feature>
<dbReference type="NCBIfam" id="TIGR02123">
    <property type="entry name" value="TRAP_fused"/>
    <property type="match status" value="1"/>
</dbReference>
<feature type="transmembrane region" description="Helical" evidence="3">
    <location>
        <begin position="387"/>
        <end position="412"/>
    </location>
</feature>
<accession>A0A557QWK6</accession>
<feature type="transmembrane region" description="Helical" evidence="3">
    <location>
        <begin position="490"/>
        <end position="509"/>
    </location>
</feature>
<feature type="transmembrane region" description="Helical" evidence="3">
    <location>
        <begin position="578"/>
        <end position="596"/>
    </location>
</feature>
<keyword evidence="1" id="KW-0997">Cell inner membrane</keyword>
<dbReference type="Pfam" id="PF06808">
    <property type="entry name" value="DctM"/>
    <property type="match status" value="1"/>
</dbReference>
<keyword evidence="3" id="KW-0812">Transmembrane</keyword>
<feature type="transmembrane region" description="Helical" evidence="3">
    <location>
        <begin position="173"/>
        <end position="191"/>
    </location>
</feature>
<dbReference type="OrthoDB" id="9759894at2"/>
<feature type="transmembrane region" description="Helical" evidence="3">
    <location>
        <begin position="418"/>
        <end position="438"/>
    </location>
</feature>
<feature type="transmembrane region" description="Helical" evidence="3">
    <location>
        <begin position="56"/>
        <end position="74"/>
    </location>
</feature>
<feature type="transmembrane region" description="Helical" evidence="3">
    <location>
        <begin position="671"/>
        <end position="690"/>
    </location>
</feature>
<evidence type="ECO:0000256" key="3">
    <source>
        <dbReference type="SAM" id="Phobius"/>
    </source>
</evidence>
<feature type="compositionally biased region" description="Polar residues" evidence="2">
    <location>
        <begin position="18"/>
        <end position="38"/>
    </location>
</feature>
<feature type="transmembrane region" description="Helical" evidence="3">
    <location>
        <begin position="731"/>
        <end position="751"/>
    </location>
</feature>
<dbReference type="InterPro" id="IPR021814">
    <property type="entry name" value="DUF3394"/>
</dbReference>
<keyword evidence="3" id="KW-0472">Membrane</keyword>
<feature type="region of interest" description="Disordered" evidence="2">
    <location>
        <begin position="1"/>
        <end position="38"/>
    </location>
</feature>
<feature type="transmembrane region" description="Helical" evidence="3">
    <location>
        <begin position="220"/>
        <end position="242"/>
    </location>
</feature>
<dbReference type="PANTHER" id="PTHR43849:SF2">
    <property type="entry name" value="BLL3936 PROTEIN"/>
    <property type="match status" value="1"/>
</dbReference>
<sequence>MLPTGNTREAAQTAPPRETSTQMNGANEHTPEAGTTTPRLRAANVAMGLRVPAGRMAHVLASTGLAWSVFQLWVASPLPEWLGAGVFNEARIRSLHLAFAVFLALLAYPVLRRERRPDIPRADIVLATLAALSAGYLALFYESVSEHVGNPSAIEVGTAAIGLTLLLEATRRVLGLPMVGLALTLLIYIFFGEQMPDLIAHKGASFSHTMGHLWLGTEGVFGVALGVSAGFIFLFVLFGALLETAGAGSYFIRSAVAMLGHLRGGPAKAAVVASAATGLISGSSITNVVTTGPLTIPLIKRVGYSAEKAAAIEVAASVNGQVMPPVMGAAAFLMVEYVGVPYVQVLKHALISALVSYLGLMYIVHLEAVKANMRGLPRRHSPRWQRTLANISLGVIGLAGTLAFVTVAGAAVHAVVPQISFAVVAALMLIAYVVLLRISAPHIRTDDSADAPITALPAFGPTLRSGLHFLLPVGALVWNLVIEQLSPTRAAFWAVLFLAFIVLTQRPLLTWFRGDGSVRASAWRGAQDLVDGMAAGARNMVTVAIATATAGIIVGTVTLTGIGLVMTDLVTALSGGNIILMLVLVALICLVLGMGLPTTANYIVVSSLMAPVIVALGAQNGLLVPLIAAHLFVFYFGLMADITPPVGLASYAAASIALTDPIKTGMQAFRYSMRMVLIPFMFVLNPKLLLIGVDGVGYTLLTLGSATLAGFAFISVNQGWLLIKSSGRERLVMLLAVFMLFNPGMFMNPLIAPYDQLIGAEAEAAIINAPPNARMRVFLSGTTIEGDEVERGVLLPLGQPAASATRRLADSGVGTVISDTGFTITRVEFGSQAAKLGIQSGFRINAVEVPSDRPAQEWMFLPALALIGWVVRQQQRRRAALAEHAAEAPAA</sequence>
<proteinExistence type="predicted"/>
<dbReference type="EMBL" id="VMNK01000007">
    <property type="protein sequence ID" value="TVO57301.1"/>
    <property type="molecule type" value="Genomic_DNA"/>
</dbReference>
<feature type="transmembrane region" description="Helical" evidence="3">
    <location>
        <begin position="608"/>
        <end position="636"/>
    </location>
</feature>
<keyword evidence="1" id="KW-1003">Cell membrane</keyword>
<reference evidence="5 6" key="1">
    <citation type="submission" date="2019-07" db="EMBL/GenBank/DDBJ databases">
        <title>The pathways for chlorine oxyanion respiration interact through the shared metabolite chlorate.</title>
        <authorList>
            <person name="Barnum T.P."/>
            <person name="Cheng Y."/>
            <person name="Hill K.A."/>
            <person name="Lucas L.N."/>
            <person name="Carlson H.K."/>
            <person name="Coates J.D."/>
        </authorList>
    </citation>
    <scope>NUCLEOTIDE SEQUENCE [LARGE SCALE GENOMIC DNA]</scope>
    <source>
        <strain evidence="5 6">SFB-3</strain>
    </source>
</reference>
<dbReference type="GO" id="GO:0005886">
    <property type="term" value="C:plasma membrane"/>
    <property type="evidence" value="ECO:0007669"/>
    <property type="project" value="UniProtKB-SubCell"/>
</dbReference>
<comment type="function">
    <text evidence="1">Part of the tripartite ATP-independent periplasmic (TRAP) transport system.</text>
</comment>
<evidence type="ECO:0000313" key="5">
    <source>
        <dbReference type="EMBL" id="TVO57301.1"/>
    </source>
</evidence>
<protein>
    <submittedName>
        <fullName evidence="5">TRAP transporter fused permease subunit</fullName>
    </submittedName>
</protein>
<gene>
    <name evidence="5" type="ORF">FHP91_10460</name>
</gene>
<feature type="transmembrane region" description="Helical" evidence="3">
    <location>
        <begin position="94"/>
        <end position="111"/>
    </location>
</feature>
<dbReference type="InterPro" id="IPR011853">
    <property type="entry name" value="TRAP_DctM-Dct_fused"/>
</dbReference>
<organism evidence="5 6">
    <name type="scientific">Denitromonas halophila</name>
    <dbReference type="NCBI Taxonomy" id="1629404"/>
    <lineage>
        <taxon>Bacteria</taxon>
        <taxon>Pseudomonadati</taxon>
        <taxon>Pseudomonadota</taxon>
        <taxon>Betaproteobacteria</taxon>
        <taxon>Rhodocyclales</taxon>
        <taxon>Zoogloeaceae</taxon>
        <taxon>Denitromonas</taxon>
    </lineage>
</organism>
<dbReference type="PANTHER" id="PTHR43849">
    <property type="entry name" value="BLL3936 PROTEIN"/>
    <property type="match status" value="1"/>
</dbReference>
<dbReference type="Proteomes" id="UP000319502">
    <property type="component" value="Unassembled WGS sequence"/>
</dbReference>
<dbReference type="AlphaFoldDB" id="A0A557QWK6"/>
<evidence type="ECO:0000256" key="1">
    <source>
        <dbReference type="RuleBase" id="RU369079"/>
    </source>
</evidence>
<feature type="transmembrane region" description="Helical" evidence="3">
    <location>
        <begin position="349"/>
        <end position="366"/>
    </location>
</feature>
<keyword evidence="6" id="KW-1185">Reference proteome</keyword>
<dbReference type="Pfam" id="PF11874">
    <property type="entry name" value="DUF3394"/>
    <property type="match status" value="1"/>
</dbReference>
<feature type="transmembrane region" description="Helical" evidence="3">
    <location>
        <begin position="696"/>
        <end position="719"/>
    </location>
</feature>
<comment type="subcellular location">
    <subcellularLocation>
        <location evidence="1">Cell inner membrane</location>
        <topology evidence="1">Multi-pass membrane protein</topology>
    </subcellularLocation>
</comment>
<evidence type="ECO:0000313" key="6">
    <source>
        <dbReference type="Proteomes" id="UP000319502"/>
    </source>
</evidence>